<organism evidence="5 6">
    <name type="scientific">Gordonia pseudamarae</name>
    <dbReference type="NCBI Taxonomy" id="2831662"/>
    <lineage>
        <taxon>Bacteria</taxon>
        <taxon>Bacillati</taxon>
        <taxon>Actinomycetota</taxon>
        <taxon>Actinomycetes</taxon>
        <taxon>Mycobacteriales</taxon>
        <taxon>Gordoniaceae</taxon>
        <taxon>Gordonia</taxon>
    </lineage>
</organism>
<feature type="domain" description="HTH tetR-type" evidence="4">
    <location>
        <begin position="21"/>
        <end position="85"/>
    </location>
</feature>
<dbReference type="SUPFAM" id="SSF46689">
    <property type="entry name" value="Homeodomain-like"/>
    <property type="match status" value="1"/>
</dbReference>
<sequence length="307" mass="33866">MADEPGVSRSKIKRRPRMNPAEVRRRALATAEQMVLSDGLMVSMDHISLEEVIVRAQVSRSAVHRMWPRKEAFFADLLIRLAERNELSPSVFDPQTLSVAIAALRADIDRLATADGRFALLVEICRQGAIRNFEANLAEESWYAFVVLSATGMSFDDEVRTTLSAKLAASERNYVDGMSRFYALVLPILGRRIRPQFAAPIPDGAGEYLYLAEVCSSAIQGQVLRAGLTGGNLLPDLRVPTDDVDPFGTGVPKPWTGPALTFTSTLIAMTEPIPGHVVDRDRTERRITAALEYVEDARAARDPDDRA</sequence>
<keyword evidence="1 2" id="KW-0238">DNA-binding</keyword>
<dbReference type="Gene3D" id="1.10.357.10">
    <property type="entry name" value="Tetracycline Repressor, domain 2"/>
    <property type="match status" value="1"/>
</dbReference>
<evidence type="ECO:0000313" key="5">
    <source>
        <dbReference type="EMBL" id="QHN34306.1"/>
    </source>
</evidence>
<dbReference type="InterPro" id="IPR009057">
    <property type="entry name" value="Homeodomain-like_sf"/>
</dbReference>
<protein>
    <recommendedName>
        <fullName evidence="4">HTH tetR-type domain-containing protein</fullName>
    </recommendedName>
</protein>
<feature type="DNA-binding region" description="H-T-H motif" evidence="2">
    <location>
        <begin position="48"/>
        <end position="67"/>
    </location>
</feature>
<evidence type="ECO:0000256" key="3">
    <source>
        <dbReference type="SAM" id="MobiDB-lite"/>
    </source>
</evidence>
<proteinExistence type="predicted"/>
<evidence type="ECO:0000256" key="2">
    <source>
        <dbReference type="PROSITE-ProRule" id="PRU00335"/>
    </source>
</evidence>
<reference evidence="5" key="1">
    <citation type="journal article" date="2021" name="Nat. Microbiol.">
        <title>Cocultivation of an ultrasmall environmental parasitic bacterium with lytic ability against bacteria associated with wastewater foams.</title>
        <authorList>
            <person name="Batinovic S."/>
            <person name="Rose J.J.A."/>
            <person name="Ratcliffe J."/>
            <person name="Seviour R.J."/>
            <person name="Petrovski S."/>
        </authorList>
    </citation>
    <scope>NUCLEOTIDE SEQUENCE</scope>
    <source>
        <strain evidence="5">CON9</strain>
    </source>
</reference>
<gene>
    <name evidence="5" type="ORF">GII31_04710</name>
</gene>
<evidence type="ECO:0000259" key="4">
    <source>
        <dbReference type="PROSITE" id="PS50977"/>
    </source>
</evidence>
<name>A0ABX6IEM8_9ACTN</name>
<dbReference type="EMBL" id="CP045809">
    <property type="protein sequence ID" value="QHN34306.1"/>
    <property type="molecule type" value="Genomic_DNA"/>
</dbReference>
<dbReference type="RefSeq" id="WP_213247271.1">
    <property type="nucleotide sequence ID" value="NZ_CP045806.1"/>
</dbReference>
<feature type="region of interest" description="Disordered" evidence="3">
    <location>
        <begin position="1"/>
        <end position="21"/>
    </location>
</feature>
<keyword evidence="6" id="KW-1185">Reference proteome</keyword>
<evidence type="ECO:0000256" key="1">
    <source>
        <dbReference type="ARBA" id="ARBA00023125"/>
    </source>
</evidence>
<dbReference type="PROSITE" id="PS50977">
    <property type="entry name" value="HTH_TETR_2"/>
    <property type="match status" value="1"/>
</dbReference>
<evidence type="ECO:0000313" key="6">
    <source>
        <dbReference type="Proteomes" id="UP001059836"/>
    </source>
</evidence>
<dbReference type="InterPro" id="IPR001647">
    <property type="entry name" value="HTH_TetR"/>
</dbReference>
<accession>A0ABX6IEM8</accession>
<dbReference type="Proteomes" id="UP001059836">
    <property type="component" value="Chromosome"/>
</dbReference>